<dbReference type="PANTHER" id="PTHR39069">
    <property type="entry name" value="ECDYSONE-INDUCIBLE GENE E1, ISOFORM A"/>
    <property type="match status" value="1"/>
</dbReference>
<dbReference type="InterPro" id="IPR009030">
    <property type="entry name" value="Growth_fac_rcpt_cys_sf"/>
</dbReference>
<evidence type="ECO:0000256" key="2">
    <source>
        <dbReference type="SAM" id="SignalP"/>
    </source>
</evidence>
<proteinExistence type="predicted"/>
<dbReference type="EMBL" id="OC003527">
    <property type="protein sequence ID" value="CAD7263411.1"/>
    <property type="molecule type" value="Genomic_DNA"/>
</dbReference>
<protein>
    <recommendedName>
        <fullName evidence="3">EB domain-containing protein</fullName>
    </recommendedName>
</protein>
<evidence type="ECO:0000256" key="1">
    <source>
        <dbReference type="SAM" id="MobiDB-lite"/>
    </source>
</evidence>
<dbReference type="Pfam" id="PF01683">
    <property type="entry name" value="EB"/>
    <property type="match status" value="1"/>
</dbReference>
<keyword evidence="2" id="KW-0732">Signal</keyword>
<evidence type="ECO:0000259" key="3">
    <source>
        <dbReference type="Pfam" id="PF01683"/>
    </source>
</evidence>
<accession>A0A7R9G2K3</accession>
<gene>
    <name evidence="4" type="ORF">TSIB3V08_LOCUS7489</name>
</gene>
<dbReference type="InterPro" id="IPR006149">
    <property type="entry name" value="EB_dom"/>
</dbReference>
<name>A0A7R9G2K3_TIMSH</name>
<feature type="chain" id="PRO_5030940273" description="EB domain-containing protein" evidence="2">
    <location>
        <begin position="26"/>
        <end position="507"/>
    </location>
</feature>
<organism evidence="4">
    <name type="scientific">Timema shepardi</name>
    <name type="common">Walking stick</name>
    <dbReference type="NCBI Taxonomy" id="629360"/>
    <lineage>
        <taxon>Eukaryota</taxon>
        <taxon>Metazoa</taxon>
        <taxon>Ecdysozoa</taxon>
        <taxon>Arthropoda</taxon>
        <taxon>Hexapoda</taxon>
        <taxon>Insecta</taxon>
        <taxon>Pterygota</taxon>
        <taxon>Neoptera</taxon>
        <taxon>Polyneoptera</taxon>
        <taxon>Phasmatodea</taxon>
        <taxon>Timematodea</taxon>
        <taxon>Timematoidea</taxon>
        <taxon>Timematidae</taxon>
        <taxon>Timema</taxon>
    </lineage>
</organism>
<dbReference type="SUPFAM" id="SSF57184">
    <property type="entry name" value="Growth factor receptor domain"/>
    <property type="match status" value="1"/>
</dbReference>
<feature type="compositionally biased region" description="Polar residues" evidence="1">
    <location>
        <begin position="303"/>
        <end position="316"/>
    </location>
</feature>
<sequence length="507" mass="56022">MAGIILLSVACASIFVAFNSAGISAQYADSSIINASVEDSVKSAERQRRRTTHPINMDIDGVETPFTKNMHAFWASSSNKHQLEHFYTQYPIECNDFNSLGGICTQSYHCRTNNTLCAQQVCACAVSYVPSFDNIECLPVRYRFNESCVENQQCNLTEGGLCKVQRCECQDDYRITDNLSRCVRAVGLNGRCLTDSECYLQAHAHQTQRTTCVNSTCICNSGFIPSPDNTRCNDGRVKGVAWRGFTTDQRILPHQRVEMDHGKRSWRKLPDRLSYRRQPRRHTVADGSQLVMSRGRNPMLVSDQPNLTRSDSTTIHTGDARHHNINTRLNRASYLIAGRVVAPPSPTSPPKWTTVTTSLRASFCRIADQKCQRNVEPRVGGKVHDSMDAMIGVRVSKLETNLLGFLLLFSEDAILKVSIYKEPSVAFVVVRPFRPQRCPLCLAALLACGLSITPKSVELNATSALANYNTEAVGLAFATSPVPPPNIASGVPEASVYSSALADLFSK</sequence>
<reference evidence="4" key="1">
    <citation type="submission" date="2020-11" db="EMBL/GenBank/DDBJ databases">
        <authorList>
            <person name="Tran Van P."/>
        </authorList>
    </citation>
    <scope>NUCLEOTIDE SEQUENCE</scope>
</reference>
<feature type="region of interest" description="Disordered" evidence="1">
    <location>
        <begin position="292"/>
        <end position="318"/>
    </location>
</feature>
<feature type="signal peptide" evidence="2">
    <location>
        <begin position="1"/>
        <end position="25"/>
    </location>
</feature>
<feature type="domain" description="EB" evidence="3">
    <location>
        <begin position="180"/>
        <end position="228"/>
    </location>
</feature>
<dbReference type="AlphaFoldDB" id="A0A7R9G2K3"/>
<dbReference type="PANTHER" id="PTHR39069:SF8">
    <property type="entry name" value="FI17111P1"/>
    <property type="match status" value="1"/>
</dbReference>
<evidence type="ECO:0000313" key="4">
    <source>
        <dbReference type="EMBL" id="CAD7263411.1"/>
    </source>
</evidence>